<dbReference type="RefSeq" id="XP_062633301.1">
    <property type="nucleotide sequence ID" value="XM_062784904.1"/>
</dbReference>
<keyword evidence="2" id="KW-0418">Kinase</keyword>
<organism evidence="2 3">
    <name type="scientific">Dichotomopilus funicola</name>
    <dbReference type="NCBI Taxonomy" id="1934379"/>
    <lineage>
        <taxon>Eukaryota</taxon>
        <taxon>Fungi</taxon>
        <taxon>Dikarya</taxon>
        <taxon>Ascomycota</taxon>
        <taxon>Pezizomycotina</taxon>
        <taxon>Sordariomycetes</taxon>
        <taxon>Sordariomycetidae</taxon>
        <taxon>Sordariales</taxon>
        <taxon>Chaetomiaceae</taxon>
        <taxon>Dichotomopilus</taxon>
    </lineage>
</organism>
<reference evidence="2" key="2">
    <citation type="submission" date="2023-05" db="EMBL/GenBank/DDBJ databases">
        <authorList>
            <consortium name="Lawrence Berkeley National Laboratory"/>
            <person name="Steindorff A."/>
            <person name="Hensen N."/>
            <person name="Bonometti L."/>
            <person name="Westerberg I."/>
            <person name="Brannstrom I.O."/>
            <person name="Guillou S."/>
            <person name="Cros-Aarteil S."/>
            <person name="Calhoun S."/>
            <person name="Haridas S."/>
            <person name="Kuo A."/>
            <person name="Mondo S."/>
            <person name="Pangilinan J."/>
            <person name="Riley R."/>
            <person name="Labutti K."/>
            <person name="Andreopoulos B."/>
            <person name="Lipzen A."/>
            <person name="Chen C."/>
            <person name="Yanf M."/>
            <person name="Daum C."/>
            <person name="Ng V."/>
            <person name="Clum A."/>
            <person name="Ohm R."/>
            <person name="Martin F."/>
            <person name="Silar P."/>
            <person name="Natvig D."/>
            <person name="Lalanne C."/>
            <person name="Gautier V."/>
            <person name="Ament-Velasquez S.L."/>
            <person name="Kruys A."/>
            <person name="Hutchinson M.I."/>
            <person name="Powell A.J."/>
            <person name="Barry K."/>
            <person name="Miller A.N."/>
            <person name="Grigoriev I.V."/>
            <person name="Debuchy R."/>
            <person name="Gladieux P."/>
            <person name="Thoren M.H."/>
            <person name="Johannesson H."/>
        </authorList>
    </citation>
    <scope>NUCLEOTIDE SEQUENCE</scope>
    <source>
        <strain evidence="2">CBS 141.50</strain>
    </source>
</reference>
<dbReference type="PANTHER" id="PTHR21310">
    <property type="entry name" value="AMINOGLYCOSIDE PHOSPHOTRANSFERASE-RELATED-RELATED"/>
    <property type="match status" value="1"/>
</dbReference>
<dbReference type="Gene3D" id="3.90.1200.10">
    <property type="match status" value="1"/>
</dbReference>
<dbReference type="GeneID" id="87821517"/>
<dbReference type="EMBL" id="MU853645">
    <property type="protein sequence ID" value="KAK4139930.1"/>
    <property type="molecule type" value="Genomic_DNA"/>
</dbReference>
<dbReference type="GO" id="GO:0016301">
    <property type="term" value="F:kinase activity"/>
    <property type="evidence" value="ECO:0007669"/>
    <property type="project" value="UniProtKB-KW"/>
</dbReference>
<feature type="domain" description="Aminoglycoside phosphotransferase" evidence="1">
    <location>
        <begin position="55"/>
        <end position="217"/>
    </location>
</feature>
<keyword evidence="2" id="KW-0808">Transferase</keyword>
<dbReference type="SUPFAM" id="SSF56112">
    <property type="entry name" value="Protein kinase-like (PK-like)"/>
    <property type="match status" value="1"/>
</dbReference>
<gene>
    <name evidence="2" type="ORF">C8A04DRAFT_40332</name>
</gene>
<evidence type="ECO:0000313" key="2">
    <source>
        <dbReference type="EMBL" id="KAK4139930.1"/>
    </source>
</evidence>
<dbReference type="InterPro" id="IPR051678">
    <property type="entry name" value="AGP_Transferase"/>
</dbReference>
<keyword evidence="3" id="KW-1185">Reference proteome</keyword>
<dbReference type="CDD" id="cd05120">
    <property type="entry name" value="APH_ChoK_like"/>
    <property type="match status" value="1"/>
</dbReference>
<dbReference type="InterPro" id="IPR002575">
    <property type="entry name" value="Aminoglycoside_PTrfase"/>
</dbReference>
<comment type="caution">
    <text evidence="2">The sequence shown here is derived from an EMBL/GenBank/DDBJ whole genome shotgun (WGS) entry which is preliminary data.</text>
</comment>
<evidence type="ECO:0000313" key="3">
    <source>
        <dbReference type="Proteomes" id="UP001302676"/>
    </source>
</evidence>
<sequence length="242" mass="27480">MPPNTEPISAGPLIRLLVLFLVAANYHKYLRWITKPSPGLMFIFNMCIKVKLVATLAEAHAMRFVAEHTSVPVPKIYCALFMNGKMVCQGWRSRSEESKSRIYTQLRRMITEIRSIPAPEGTSVGSVDGGPFCDCRLPSSLLWGPFCTTRDFHQALANESNSRPVLTHGDLSCLNILIEGDDVVGIVDWEIAGWLPPYWEYTCAKNVNPMMEFRAEEVDKILEPMPHELEMERIKRKYFGDT</sequence>
<protein>
    <submittedName>
        <fullName evidence="2">Kinase-like domain-containing protein</fullName>
    </submittedName>
</protein>
<name>A0AAN6UVV9_9PEZI</name>
<accession>A0AAN6UVV9</accession>
<dbReference type="Pfam" id="PF01636">
    <property type="entry name" value="APH"/>
    <property type="match status" value="1"/>
</dbReference>
<dbReference type="AlphaFoldDB" id="A0AAN6UVV9"/>
<proteinExistence type="predicted"/>
<dbReference type="InterPro" id="IPR011009">
    <property type="entry name" value="Kinase-like_dom_sf"/>
</dbReference>
<evidence type="ECO:0000259" key="1">
    <source>
        <dbReference type="Pfam" id="PF01636"/>
    </source>
</evidence>
<dbReference type="Proteomes" id="UP001302676">
    <property type="component" value="Unassembled WGS sequence"/>
</dbReference>
<reference evidence="2" key="1">
    <citation type="journal article" date="2023" name="Mol. Phylogenet. Evol.">
        <title>Genome-scale phylogeny and comparative genomics of the fungal order Sordariales.</title>
        <authorList>
            <person name="Hensen N."/>
            <person name="Bonometti L."/>
            <person name="Westerberg I."/>
            <person name="Brannstrom I.O."/>
            <person name="Guillou S."/>
            <person name="Cros-Aarteil S."/>
            <person name="Calhoun S."/>
            <person name="Haridas S."/>
            <person name="Kuo A."/>
            <person name="Mondo S."/>
            <person name="Pangilinan J."/>
            <person name="Riley R."/>
            <person name="LaButti K."/>
            <person name="Andreopoulos B."/>
            <person name="Lipzen A."/>
            <person name="Chen C."/>
            <person name="Yan M."/>
            <person name="Daum C."/>
            <person name="Ng V."/>
            <person name="Clum A."/>
            <person name="Steindorff A."/>
            <person name="Ohm R.A."/>
            <person name="Martin F."/>
            <person name="Silar P."/>
            <person name="Natvig D.O."/>
            <person name="Lalanne C."/>
            <person name="Gautier V."/>
            <person name="Ament-Velasquez S.L."/>
            <person name="Kruys A."/>
            <person name="Hutchinson M.I."/>
            <person name="Powell A.J."/>
            <person name="Barry K."/>
            <person name="Miller A.N."/>
            <person name="Grigoriev I.V."/>
            <person name="Debuchy R."/>
            <person name="Gladieux P."/>
            <person name="Hiltunen Thoren M."/>
            <person name="Johannesson H."/>
        </authorList>
    </citation>
    <scope>NUCLEOTIDE SEQUENCE</scope>
    <source>
        <strain evidence="2">CBS 141.50</strain>
    </source>
</reference>
<dbReference type="PANTHER" id="PTHR21310:SF55">
    <property type="entry name" value="AMINOGLYCOSIDE PHOSPHOTRANSFERASE DOMAIN-CONTAINING PROTEIN"/>
    <property type="match status" value="1"/>
</dbReference>